<dbReference type="Proteomes" id="UP000288227">
    <property type="component" value="Unassembled WGS sequence"/>
</dbReference>
<organism evidence="2 3">
    <name type="scientific">Chryseotalea sanaruensis</name>
    <dbReference type="NCBI Taxonomy" id="2482724"/>
    <lineage>
        <taxon>Bacteria</taxon>
        <taxon>Pseudomonadati</taxon>
        <taxon>Bacteroidota</taxon>
        <taxon>Cytophagia</taxon>
        <taxon>Cytophagales</taxon>
        <taxon>Chryseotaleaceae</taxon>
        <taxon>Chryseotalea</taxon>
    </lineage>
</organism>
<keyword evidence="3" id="KW-1185">Reference proteome</keyword>
<dbReference type="PANTHER" id="PTHR11371">
    <property type="entry name" value="DEOXYRIBONUCLEASE"/>
    <property type="match status" value="1"/>
</dbReference>
<dbReference type="SUPFAM" id="SSF56219">
    <property type="entry name" value="DNase I-like"/>
    <property type="match status" value="1"/>
</dbReference>
<evidence type="ECO:0000313" key="2">
    <source>
        <dbReference type="EMBL" id="GCC53506.1"/>
    </source>
</evidence>
<dbReference type="OrthoDB" id="5500612at2"/>
<evidence type="ECO:0000259" key="1">
    <source>
        <dbReference type="Pfam" id="PF03372"/>
    </source>
</evidence>
<sequence>MAYYPSLRDYKTKSERVRIIENIQRLKSALEQEVPRKNLEENLLIATWNIRELGKNDKAVRMRESLFYMAEVISSYDLVAVQEIGNDLKDLKELVKILGPEWDYLITNITEGASGNGERLAFLFDTRKVIFRKVVGEIVLPDPKGASAKQLARTPFIVAFQSGWFKFYITTVHIYYGKATKSSAEYKRRAKEINDVATFLKKRTAKEKENHLILGDFNITGRDKNDATLKALLDGGFKIPPALLALSNANTNADGTMPYDQIAYIDQPGYMEFNNNTNSVGIFNFFQHVFRKEDETIFEGEVKKSKLSYKQWKTFQMSDHLPLWIEFKVDFSENYLNKLKTEEYKK</sequence>
<dbReference type="PANTHER" id="PTHR11371:SF31">
    <property type="entry name" value="EXTRACELLULAR NUCLEASE"/>
    <property type="match status" value="1"/>
</dbReference>
<proteinExistence type="predicted"/>
<accession>A0A401UF32</accession>
<dbReference type="InterPro" id="IPR036691">
    <property type="entry name" value="Endo/exonu/phosph_ase_sf"/>
</dbReference>
<dbReference type="InterPro" id="IPR005135">
    <property type="entry name" value="Endo/exonuclease/phosphatase"/>
</dbReference>
<keyword evidence="2" id="KW-0378">Hydrolase</keyword>
<comment type="caution">
    <text evidence="2">The sequence shown here is derived from an EMBL/GenBank/DDBJ whole genome shotgun (WGS) entry which is preliminary data.</text>
</comment>
<keyword evidence="2" id="KW-0255">Endonuclease</keyword>
<dbReference type="Gene3D" id="3.60.10.10">
    <property type="entry name" value="Endonuclease/exonuclease/phosphatase"/>
    <property type="match status" value="1"/>
</dbReference>
<dbReference type="RefSeq" id="WP_127124155.1">
    <property type="nucleotide sequence ID" value="NZ_BHXQ01000008.1"/>
</dbReference>
<gene>
    <name evidence="2" type="ORF">SanaruYs_37510</name>
</gene>
<dbReference type="Pfam" id="PF03372">
    <property type="entry name" value="Exo_endo_phos"/>
    <property type="match status" value="1"/>
</dbReference>
<feature type="domain" description="Endonuclease/exonuclease/phosphatase" evidence="1">
    <location>
        <begin position="46"/>
        <end position="222"/>
    </location>
</feature>
<reference evidence="2 3" key="1">
    <citation type="submission" date="2018-11" db="EMBL/GenBank/DDBJ databases">
        <title>Chryseotalea sanarue gen. nov., sp., nov., a member of the family Cytophagaceae, isolated from a brackish lake in Hamamatsu Japan.</title>
        <authorList>
            <person name="Maejima Y."/>
            <person name="Iino T."/>
            <person name="Muraguchi Y."/>
            <person name="Fukuda K."/>
            <person name="Ohkuma M."/>
            <person name="Moriuchi R."/>
            <person name="Dohra H."/>
            <person name="Kimbara K."/>
            <person name="Shintani M."/>
        </authorList>
    </citation>
    <scope>NUCLEOTIDE SEQUENCE [LARGE SCALE GENOMIC DNA]</scope>
    <source>
        <strain evidence="2 3">Ys</strain>
    </source>
</reference>
<evidence type="ECO:0000313" key="3">
    <source>
        <dbReference type="Proteomes" id="UP000288227"/>
    </source>
</evidence>
<name>A0A401UF32_9BACT</name>
<protein>
    <submittedName>
        <fullName evidence="2">Endonuclease</fullName>
    </submittedName>
</protein>
<dbReference type="GO" id="GO:0004519">
    <property type="term" value="F:endonuclease activity"/>
    <property type="evidence" value="ECO:0007669"/>
    <property type="project" value="UniProtKB-KW"/>
</dbReference>
<dbReference type="AlphaFoldDB" id="A0A401UF32"/>
<dbReference type="EMBL" id="BHXQ01000008">
    <property type="protein sequence ID" value="GCC53506.1"/>
    <property type="molecule type" value="Genomic_DNA"/>
</dbReference>
<keyword evidence="2" id="KW-0540">Nuclease</keyword>
<dbReference type="CDD" id="cd10283">
    <property type="entry name" value="MnuA_DNase1-like"/>
    <property type="match status" value="1"/>
</dbReference>